<dbReference type="InterPro" id="IPR009057">
    <property type="entry name" value="Homeodomain-like_sf"/>
</dbReference>
<comment type="caution">
    <text evidence="4">The sequence shown here is derived from an EMBL/GenBank/DDBJ whole genome shotgun (WGS) entry which is preliminary data.</text>
</comment>
<dbReference type="PROSITE" id="PS50977">
    <property type="entry name" value="HTH_TETR_2"/>
    <property type="match status" value="1"/>
</dbReference>
<keyword evidence="1 2" id="KW-0238">DNA-binding</keyword>
<organism evidence="4 5">
    <name type="scientific">Natronolimnobius baerhuensis</name>
    <dbReference type="NCBI Taxonomy" id="253108"/>
    <lineage>
        <taxon>Archaea</taxon>
        <taxon>Methanobacteriati</taxon>
        <taxon>Methanobacteriota</taxon>
        <taxon>Stenosarchaea group</taxon>
        <taxon>Halobacteria</taxon>
        <taxon>Halobacteriales</taxon>
        <taxon>Natrialbaceae</taxon>
        <taxon>Natronolimnobius</taxon>
    </lineage>
</organism>
<sequence length="200" mass="23499">MKGFSDEERERIRADLIESGRALFIQFGLERTRIKDITDEVDIGTSTFYRFFDSKEHLYTEVLYTEVERFTVDLEEKIETEPEPREQVRVALEQTFEAVESNPIVKNLIIEDEVRTLQTQLSDTKRAELSNQLDDVFVATDEWTDLETFKYDDPAVVNEFFRTLVFSTRYKDLHSRDAVPGYSEIRDELIDTIVDGLFED</sequence>
<accession>A0A202EBD4</accession>
<proteinExistence type="predicted"/>
<feature type="DNA-binding region" description="H-T-H motif" evidence="2">
    <location>
        <begin position="33"/>
        <end position="52"/>
    </location>
</feature>
<dbReference type="Proteomes" id="UP000196084">
    <property type="component" value="Unassembled WGS sequence"/>
</dbReference>
<dbReference type="InterPro" id="IPR001647">
    <property type="entry name" value="HTH_TetR"/>
</dbReference>
<evidence type="ECO:0000259" key="3">
    <source>
        <dbReference type="PROSITE" id="PS50977"/>
    </source>
</evidence>
<dbReference type="EMBL" id="MWPH01000001">
    <property type="protein sequence ID" value="OVE85527.1"/>
    <property type="molecule type" value="Genomic_DNA"/>
</dbReference>
<evidence type="ECO:0000256" key="2">
    <source>
        <dbReference type="PROSITE-ProRule" id="PRU00335"/>
    </source>
</evidence>
<dbReference type="AlphaFoldDB" id="A0A202EBD4"/>
<dbReference type="Pfam" id="PF00440">
    <property type="entry name" value="TetR_N"/>
    <property type="match status" value="1"/>
</dbReference>
<evidence type="ECO:0000313" key="4">
    <source>
        <dbReference type="EMBL" id="OVE85527.1"/>
    </source>
</evidence>
<protein>
    <submittedName>
        <fullName evidence="4">Transcriptional regulator</fullName>
    </submittedName>
</protein>
<dbReference type="Gene3D" id="1.10.357.10">
    <property type="entry name" value="Tetracycline Repressor, domain 2"/>
    <property type="match status" value="1"/>
</dbReference>
<gene>
    <name evidence="4" type="ORF">B2G88_01505</name>
</gene>
<dbReference type="PANTHER" id="PTHR43479">
    <property type="entry name" value="ACREF/ENVCD OPERON REPRESSOR-RELATED"/>
    <property type="match status" value="1"/>
</dbReference>
<dbReference type="InterPro" id="IPR050624">
    <property type="entry name" value="HTH-type_Tx_Regulator"/>
</dbReference>
<reference evidence="4 5" key="1">
    <citation type="submission" date="2017-02" db="EMBL/GenBank/DDBJ databases">
        <title>Natronthermophilus aegyptiacus gen. nov.,sp. nov., an aerobic, extremely halophilic alkalithermophilic archaeon isolated from the athalassohaline Wadi An Natrun, Egypt.</title>
        <authorList>
            <person name="Zhao B."/>
        </authorList>
    </citation>
    <scope>NUCLEOTIDE SEQUENCE [LARGE SCALE GENOMIC DNA]</scope>
    <source>
        <strain evidence="4 5">CGMCC 1.3597</strain>
    </source>
</reference>
<dbReference type="PANTHER" id="PTHR43479:SF11">
    <property type="entry name" value="ACREF_ENVCD OPERON REPRESSOR-RELATED"/>
    <property type="match status" value="1"/>
</dbReference>
<dbReference type="SUPFAM" id="SSF46689">
    <property type="entry name" value="Homeodomain-like"/>
    <property type="match status" value="1"/>
</dbReference>
<keyword evidence="5" id="KW-1185">Reference proteome</keyword>
<dbReference type="OrthoDB" id="135877at2157"/>
<evidence type="ECO:0000313" key="5">
    <source>
        <dbReference type="Proteomes" id="UP000196084"/>
    </source>
</evidence>
<feature type="domain" description="HTH tetR-type" evidence="3">
    <location>
        <begin position="10"/>
        <end position="70"/>
    </location>
</feature>
<evidence type="ECO:0000256" key="1">
    <source>
        <dbReference type="ARBA" id="ARBA00023125"/>
    </source>
</evidence>
<dbReference type="GO" id="GO:0003677">
    <property type="term" value="F:DNA binding"/>
    <property type="evidence" value="ECO:0007669"/>
    <property type="project" value="UniProtKB-UniRule"/>
</dbReference>
<dbReference type="RefSeq" id="WP_054864041.1">
    <property type="nucleotide sequence ID" value="NZ_MWPH01000001.1"/>
</dbReference>
<name>A0A202EBD4_9EURY</name>